<dbReference type="InterPro" id="IPR003737">
    <property type="entry name" value="GlcNAc_PI_deacetylase-related"/>
</dbReference>
<dbReference type="SUPFAM" id="SSF102588">
    <property type="entry name" value="LmbE-like"/>
    <property type="match status" value="1"/>
</dbReference>
<dbReference type="AlphaFoldDB" id="A0A8J3IU97"/>
<name>A0A8J3IU97_9CHLR</name>
<accession>A0A8J3IU97</accession>
<comment type="caution">
    <text evidence="1">The sequence shown here is derived from an EMBL/GenBank/DDBJ whole genome shotgun (WGS) entry which is preliminary data.</text>
</comment>
<reference evidence="1" key="1">
    <citation type="submission" date="2020-10" db="EMBL/GenBank/DDBJ databases">
        <title>Taxonomic study of unclassified bacteria belonging to the class Ktedonobacteria.</title>
        <authorList>
            <person name="Yabe S."/>
            <person name="Wang C.M."/>
            <person name="Zheng Y."/>
            <person name="Sakai Y."/>
            <person name="Cavaletti L."/>
            <person name="Monciardini P."/>
            <person name="Donadio S."/>
        </authorList>
    </citation>
    <scope>NUCLEOTIDE SEQUENCE</scope>
    <source>
        <strain evidence="1">ID150040</strain>
    </source>
</reference>
<evidence type="ECO:0000313" key="1">
    <source>
        <dbReference type="EMBL" id="GHO97005.1"/>
    </source>
</evidence>
<dbReference type="PANTHER" id="PTHR12993:SF11">
    <property type="entry name" value="N-ACETYLGLUCOSAMINYL-PHOSPHATIDYLINOSITOL DE-N-ACETYLASE"/>
    <property type="match status" value="1"/>
</dbReference>
<dbReference type="Pfam" id="PF02585">
    <property type="entry name" value="PIG-L"/>
    <property type="match status" value="1"/>
</dbReference>
<protein>
    <submittedName>
        <fullName evidence="1">Mycothiol S-conjugate amidase</fullName>
    </submittedName>
</protein>
<gene>
    <name evidence="1" type="primary">mca</name>
    <name evidence="1" type="ORF">KSF_070530</name>
</gene>
<sequence>MKTTWKLMCILAHPDDESLALGGTLAKYAAEGAEASLVVATRGERGWFSDWSQYPGEYALGKMREMELRRASSALGIARLDFLDYIDGDLDQADAQEVVGKIVRLIRQIQPHVVITFGPEGLYGHPDHIAISQFTTTAVMCASDPQYTDPGKLEPHRVAKLYYRVALEPWLQRYMPIFGELVMTIDGQEQRAHPWANWIVTTRLDTHAHWQKVWRAVLCHQTQLVQATRLENVTEQEHHYLWGSQEYYRVFSLVNSGRREEHDLFEGLRSNEQIANAQLALATQR</sequence>
<dbReference type="InterPro" id="IPR024078">
    <property type="entry name" value="LmbE-like_dom_sf"/>
</dbReference>
<dbReference type="RefSeq" id="WP_220207593.1">
    <property type="nucleotide sequence ID" value="NZ_BNJK01000001.1"/>
</dbReference>
<dbReference type="GO" id="GO:0016811">
    <property type="term" value="F:hydrolase activity, acting on carbon-nitrogen (but not peptide) bonds, in linear amides"/>
    <property type="evidence" value="ECO:0007669"/>
    <property type="project" value="TreeGrafter"/>
</dbReference>
<keyword evidence="2" id="KW-1185">Reference proteome</keyword>
<evidence type="ECO:0000313" key="2">
    <source>
        <dbReference type="Proteomes" id="UP000597444"/>
    </source>
</evidence>
<proteinExistence type="predicted"/>
<organism evidence="1 2">
    <name type="scientific">Reticulibacter mediterranei</name>
    <dbReference type="NCBI Taxonomy" id="2778369"/>
    <lineage>
        <taxon>Bacteria</taxon>
        <taxon>Bacillati</taxon>
        <taxon>Chloroflexota</taxon>
        <taxon>Ktedonobacteria</taxon>
        <taxon>Ktedonobacterales</taxon>
        <taxon>Reticulibacteraceae</taxon>
        <taxon>Reticulibacter</taxon>
    </lineage>
</organism>
<dbReference type="EMBL" id="BNJK01000001">
    <property type="protein sequence ID" value="GHO97005.1"/>
    <property type="molecule type" value="Genomic_DNA"/>
</dbReference>
<dbReference type="Gene3D" id="3.40.50.10320">
    <property type="entry name" value="LmbE-like"/>
    <property type="match status" value="1"/>
</dbReference>
<dbReference type="Proteomes" id="UP000597444">
    <property type="component" value="Unassembled WGS sequence"/>
</dbReference>
<dbReference type="PANTHER" id="PTHR12993">
    <property type="entry name" value="N-ACETYLGLUCOSAMINYL-PHOSPHATIDYLINOSITOL DE-N-ACETYLASE-RELATED"/>
    <property type="match status" value="1"/>
</dbReference>